<feature type="domain" description="Acyl-CoA oxidase/dehydrogenase middle" evidence="8">
    <location>
        <begin position="129"/>
        <end position="212"/>
    </location>
</feature>
<dbReference type="HOGENOM" id="CLU_018204_9_0_7"/>
<evidence type="ECO:0008006" key="12">
    <source>
        <dbReference type="Google" id="ProtNLM"/>
    </source>
</evidence>
<dbReference type="EMBL" id="AZHX01000555">
    <property type="protein sequence ID" value="ETX06987.1"/>
    <property type="molecule type" value="Genomic_DNA"/>
</dbReference>
<dbReference type="PATRIC" id="fig|1429439.4.peg.2369"/>
<dbReference type="InterPro" id="IPR013786">
    <property type="entry name" value="AcylCoA_DH/ox_N"/>
</dbReference>
<evidence type="ECO:0000259" key="9">
    <source>
        <dbReference type="Pfam" id="PF02771"/>
    </source>
</evidence>
<dbReference type="SUPFAM" id="SSF56645">
    <property type="entry name" value="Acyl-CoA dehydrogenase NM domain-like"/>
    <property type="match status" value="1"/>
</dbReference>
<dbReference type="InterPro" id="IPR036250">
    <property type="entry name" value="AcylCo_DH-like_C"/>
</dbReference>
<dbReference type="Gene3D" id="1.10.540.10">
    <property type="entry name" value="Acyl-CoA dehydrogenase/oxidase, N-terminal domain"/>
    <property type="match status" value="1"/>
</dbReference>
<keyword evidence="3 6" id="KW-0285">Flavoprotein</keyword>
<keyword evidence="4 6" id="KW-0274">FAD</keyword>
<protein>
    <recommendedName>
        <fullName evidence="12">Acyl-CoA dehydrogenase</fullName>
    </recommendedName>
</protein>
<evidence type="ECO:0000313" key="11">
    <source>
        <dbReference type="Proteomes" id="UP000019140"/>
    </source>
</evidence>
<dbReference type="Pfam" id="PF02771">
    <property type="entry name" value="Acyl-CoA_dh_N"/>
    <property type="match status" value="1"/>
</dbReference>
<dbReference type="Gene3D" id="1.20.140.10">
    <property type="entry name" value="Butyryl-CoA Dehydrogenase, subunit A, domain 3"/>
    <property type="match status" value="1"/>
</dbReference>
<dbReference type="Gene3D" id="2.40.110.10">
    <property type="entry name" value="Butyryl-CoA Dehydrogenase, subunit A, domain 2"/>
    <property type="match status" value="1"/>
</dbReference>
<evidence type="ECO:0000259" key="7">
    <source>
        <dbReference type="Pfam" id="PF00441"/>
    </source>
</evidence>
<feature type="domain" description="Acyl-CoA dehydrogenase/oxidase N-terminal" evidence="9">
    <location>
        <begin position="6"/>
        <end position="123"/>
    </location>
</feature>
<evidence type="ECO:0000256" key="1">
    <source>
        <dbReference type="ARBA" id="ARBA00001974"/>
    </source>
</evidence>
<dbReference type="Proteomes" id="UP000019140">
    <property type="component" value="Unassembled WGS sequence"/>
</dbReference>
<dbReference type="GO" id="GO:0005886">
    <property type="term" value="C:plasma membrane"/>
    <property type="evidence" value="ECO:0007669"/>
    <property type="project" value="TreeGrafter"/>
</dbReference>
<evidence type="ECO:0000256" key="3">
    <source>
        <dbReference type="ARBA" id="ARBA00022630"/>
    </source>
</evidence>
<evidence type="ECO:0000313" key="10">
    <source>
        <dbReference type="EMBL" id="ETX06987.1"/>
    </source>
</evidence>
<dbReference type="GO" id="GO:0016627">
    <property type="term" value="F:oxidoreductase activity, acting on the CH-CH group of donors"/>
    <property type="evidence" value="ECO:0007669"/>
    <property type="project" value="InterPro"/>
</dbReference>
<dbReference type="GO" id="GO:0050660">
    <property type="term" value="F:flavin adenine dinucleotide binding"/>
    <property type="evidence" value="ECO:0007669"/>
    <property type="project" value="InterPro"/>
</dbReference>
<dbReference type="PANTHER" id="PTHR43292">
    <property type="entry name" value="ACYL-COA DEHYDROGENASE"/>
    <property type="match status" value="1"/>
</dbReference>
<evidence type="ECO:0000256" key="6">
    <source>
        <dbReference type="RuleBase" id="RU362125"/>
    </source>
</evidence>
<sequence length="391" mass="43589">MRFEFTAEEEAFRADVCAFLQRELTPDVWRAHRDPNEQGFWTPEFTKAFRRKLGAAGYIGMGWPAEYGGGGRSRIYQTIFAEEMEYHRAPGLDRSITYVPNAILAFGSEAQKQAFLPRINRGELSWFVGYSEPEAGSDLANLQTRAEADGDAFVITGQKAFSSEAHMADYGWVAARTNVDVPKHRGISMFIVDMKSPGIRVTQVPTVAGWTHHAVYLDHVRVPRDLLVGEVDEGWSLVMGGIDFERAALAAPGLVSHQLDRLIDYCSVEQDGHAPLLDDPIVQDQLVGLSMEAEIARLMSYWVASMHAQGQRPQHETSLAVLYKRETSRLADNLGIDLLGADAPLRADSPRAKFGGEVEVEYWDHLYFQFAAGGFDITRNVIARRGLGLPR</sequence>
<evidence type="ECO:0000256" key="4">
    <source>
        <dbReference type="ARBA" id="ARBA00022827"/>
    </source>
</evidence>
<comment type="cofactor">
    <cofactor evidence="1 6">
        <name>FAD</name>
        <dbReference type="ChEBI" id="CHEBI:57692"/>
    </cofactor>
</comment>
<evidence type="ECO:0000256" key="2">
    <source>
        <dbReference type="ARBA" id="ARBA00009347"/>
    </source>
</evidence>
<dbReference type="InterPro" id="IPR037069">
    <property type="entry name" value="AcylCoA_DH/ox_N_sf"/>
</dbReference>
<feature type="domain" description="Acyl-CoA dehydrogenase/oxidase C-terminal" evidence="7">
    <location>
        <begin position="232"/>
        <end position="386"/>
    </location>
</feature>
<evidence type="ECO:0000259" key="8">
    <source>
        <dbReference type="Pfam" id="PF02770"/>
    </source>
</evidence>
<name>W4MBG9_9BACT</name>
<dbReference type="InterPro" id="IPR046373">
    <property type="entry name" value="Acyl-CoA_Oxase/DH_mid-dom_sf"/>
</dbReference>
<accession>W4MBG9</accession>
<comment type="similarity">
    <text evidence="2 6">Belongs to the acyl-CoA dehydrogenase family.</text>
</comment>
<dbReference type="InterPro" id="IPR052161">
    <property type="entry name" value="Mycobact_Acyl-CoA_DH"/>
</dbReference>
<dbReference type="SUPFAM" id="SSF47203">
    <property type="entry name" value="Acyl-CoA dehydrogenase C-terminal domain-like"/>
    <property type="match status" value="1"/>
</dbReference>
<reference evidence="10 11" key="1">
    <citation type="journal article" date="2014" name="Nature">
        <title>An environmental bacterial taxon with a large and distinct metabolic repertoire.</title>
        <authorList>
            <person name="Wilson M.C."/>
            <person name="Mori T."/>
            <person name="Ruckert C."/>
            <person name="Uria A.R."/>
            <person name="Helf M.J."/>
            <person name="Takada K."/>
            <person name="Gernert C."/>
            <person name="Steffens U.A."/>
            <person name="Heycke N."/>
            <person name="Schmitt S."/>
            <person name="Rinke C."/>
            <person name="Helfrich E.J."/>
            <person name="Brachmann A.O."/>
            <person name="Gurgui C."/>
            <person name="Wakimoto T."/>
            <person name="Kracht M."/>
            <person name="Crusemann M."/>
            <person name="Hentschel U."/>
            <person name="Abe I."/>
            <person name="Matsunaga S."/>
            <person name="Kalinowski J."/>
            <person name="Takeyama H."/>
            <person name="Piel J."/>
        </authorList>
    </citation>
    <scope>NUCLEOTIDE SEQUENCE [LARGE SCALE GENOMIC DNA]</scope>
    <source>
        <strain evidence="11">TSY2</strain>
    </source>
</reference>
<dbReference type="Pfam" id="PF02770">
    <property type="entry name" value="Acyl-CoA_dh_M"/>
    <property type="match status" value="1"/>
</dbReference>
<gene>
    <name evidence="10" type="ORF">ETSY2_13865</name>
</gene>
<dbReference type="InterPro" id="IPR009100">
    <property type="entry name" value="AcylCoA_DH/oxidase_NM_dom_sf"/>
</dbReference>
<dbReference type="Pfam" id="PF00441">
    <property type="entry name" value="Acyl-CoA_dh_1"/>
    <property type="match status" value="1"/>
</dbReference>
<organism evidence="10 11">
    <name type="scientific">Candidatus Entotheonella gemina</name>
    <dbReference type="NCBI Taxonomy" id="1429439"/>
    <lineage>
        <taxon>Bacteria</taxon>
        <taxon>Pseudomonadati</taxon>
        <taxon>Nitrospinota/Tectimicrobiota group</taxon>
        <taxon>Candidatus Tectimicrobiota</taxon>
        <taxon>Candidatus Entotheonellia</taxon>
        <taxon>Candidatus Entotheonellales</taxon>
        <taxon>Candidatus Entotheonellaceae</taxon>
        <taxon>Candidatus Entotheonella</taxon>
    </lineage>
</organism>
<dbReference type="AlphaFoldDB" id="W4MBG9"/>
<dbReference type="InterPro" id="IPR006091">
    <property type="entry name" value="Acyl-CoA_Oxase/DH_mid-dom"/>
</dbReference>
<dbReference type="InterPro" id="IPR009075">
    <property type="entry name" value="AcylCo_DH/oxidase_C"/>
</dbReference>
<evidence type="ECO:0000256" key="5">
    <source>
        <dbReference type="ARBA" id="ARBA00023002"/>
    </source>
</evidence>
<keyword evidence="11" id="KW-1185">Reference proteome</keyword>
<proteinExistence type="inferred from homology"/>
<dbReference type="PANTHER" id="PTHR43292:SF3">
    <property type="entry name" value="ACYL-COA DEHYDROGENASE FADE29"/>
    <property type="match status" value="1"/>
</dbReference>
<keyword evidence="5 6" id="KW-0560">Oxidoreductase</keyword>
<comment type="caution">
    <text evidence="10">The sequence shown here is derived from an EMBL/GenBank/DDBJ whole genome shotgun (WGS) entry which is preliminary data.</text>
</comment>